<dbReference type="OrthoDB" id="10045458at2759"/>
<dbReference type="PANTHER" id="PTHR10036:SF3">
    <property type="entry name" value="PROTEIN SLEEPLESS-RELATED"/>
    <property type="match status" value="1"/>
</dbReference>
<dbReference type="GeneID" id="118428700"/>
<feature type="signal peptide" evidence="3">
    <location>
        <begin position="1"/>
        <end position="22"/>
    </location>
</feature>
<reference evidence="5" key="2">
    <citation type="journal article" date="2020" name="Nat. Ecol. Evol.">
        <title>Deeply conserved synteny resolves early events in vertebrate evolution.</title>
        <authorList>
            <person name="Simakov O."/>
            <person name="Marletaz F."/>
            <person name="Yue J.X."/>
            <person name="O'Connell B."/>
            <person name="Jenkins J."/>
            <person name="Brandt A."/>
            <person name="Calef R."/>
            <person name="Tung C.H."/>
            <person name="Huang T.K."/>
            <person name="Schmutz J."/>
            <person name="Satoh N."/>
            <person name="Yu J.K."/>
            <person name="Putnam N.H."/>
            <person name="Green R.E."/>
            <person name="Rokhsar D.S."/>
        </authorList>
    </citation>
    <scope>NUCLEOTIDE SEQUENCE [LARGE SCALE GENOMIC DNA]</scope>
    <source>
        <strain evidence="5">S238N-H82</strain>
    </source>
</reference>
<proteinExistence type="predicted"/>
<feature type="chain" id="PRO_5044729156" evidence="3">
    <location>
        <begin position="23"/>
        <end position="141"/>
    </location>
</feature>
<gene>
    <name evidence="6" type="primary">LOC118428700</name>
    <name evidence="4" type="ORF">BRAFLDRAFT_117591</name>
</gene>
<evidence type="ECO:0000313" key="4">
    <source>
        <dbReference type="EMBL" id="EEN63004.1"/>
    </source>
</evidence>
<evidence type="ECO:0000313" key="5">
    <source>
        <dbReference type="Proteomes" id="UP000001554"/>
    </source>
</evidence>
<dbReference type="Proteomes" id="UP000001554">
    <property type="component" value="Chromosome 13"/>
</dbReference>
<protein>
    <submittedName>
        <fullName evidence="6">Uncharacterized protein LOC118428700</fullName>
    </submittedName>
</protein>
<dbReference type="InParanoid" id="C3Y8U8"/>
<sequence>MMKGRGFVVFLALNCFIITCGALKCPSCTLLDSRAACLQAAQVTCNGTDTYCRTIQAKNEVLGGEKWTNACGTKSACDAGKITNKSGACKPNETTSVCIYCCNTDGCVGQPATGAAVTTPVSIVTMATITMVILLKNAAGF</sequence>
<keyword evidence="2" id="KW-1015">Disulfide bond</keyword>
<evidence type="ECO:0000256" key="2">
    <source>
        <dbReference type="ARBA" id="ARBA00023157"/>
    </source>
</evidence>
<dbReference type="EMBL" id="GG666492">
    <property type="protein sequence ID" value="EEN63004.1"/>
    <property type="molecule type" value="Genomic_DNA"/>
</dbReference>
<keyword evidence="1 3" id="KW-0732">Signal</keyword>
<keyword evidence="5" id="KW-1185">Reference proteome</keyword>
<dbReference type="KEGG" id="bfo:118428700"/>
<dbReference type="RefSeq" id="XP_035694733.1">
    <property type="nucleotide sequence ID" value="XM_035838840.1"/>
</dbReference>
<evidence type="ECO:0000256" key="1">
    <source>
        <dbReference type="ARBA" id="ARBA00022729"/>
    </source>
</evidence>
<dbReference type="PANTHER" id="PTHR10036">
    <property type="entry name" value="CD59 GLYCOPROTEIN"/>
    <property type="match status" value="1"/>
</dbReference>
<evidence type="ECO:0000256" key="3">
    <source>
        <dbReference type="SAM" id="SignalP"/>
    </source>
</evidence>
<name>C3Y8U8_BRAFL</name>
<dbReference type="AlphaFoldDB" id="C3Y8U8"/>
<reference evidence="4" key="1">
    <citation type="journal article" date="2008" name="Nature">
        <title>The amphioxus genome and the evolution of the chordate karyotype.</title>
        <authorList>
            <consortium name="US DOE Joint Genome Institute (JGI-PGF)"/>
            <person name="Putnam N.H."/>
            <person name="Butts T."/>
            <person name="Ferrier D.E.K."/>
            <person name="Furlong R.F."/>
            <person name="Hellsten U."/>
            <person name="Kawashima T."/>
            <person name="Robinson-Rechavi M."/>
            <person name="Shoguchi E."/>
            <person name="Terry A."/>
            <person name="Yu J.-K."/>
            <person name="Benito-Gutierrez E.L."/>
            <person name="Dubchak I."/>
            <person name="Garcia-Fernandez J."/>
            <person name="Gibson-Brown J.J."/>
            <person name="Grigoriev I.V."/>
            <person name="Horton A.C."/>
            <person name="de Jong P.J."/>
            <person name="Jurka J."/>
            <person name="Kapitonov V.V."/>
            <person name="Kohara Y."/>
            <person name="Kuroki Y."/>
            <person name="Lindquist E."/>
            <person name="Lucas S."/>
            <person name="Osoegawa K."/>
            <person name="Pennacchio L.A."/>
            <person name="Salamov A.A."/>
            <person name="Satou Y."/>
            <person name="Sauka-Spengler T."/>
            <person name="Schmutz J."/>
            <person name="Shin-I T."/>
            <person name="Toyoda A."/>
            <person name="Bronner-Fraser M."/>
            <person name="Fujiyama A."/>
            <person name="Holland L.Z."/>
            <person name="Holland P.W.H."/>
            <person name="Satoh N."/>
            <person name="Rokhsar D.S."/>
        </authorList>
    </citation>
    <scope>NUCLEOTIDE SEQUENCE [LARGE SCALE GENOMIC DNA]</scope>
    <source>
        <strain evidence="4">S238N-H82</strain>
        <tissue evidence="4">Testes</tissue>
    </source>
</reference>
<organism>
    <name type="scientific">Branchiostoma floridae</name>
    <name type="common">Florida lancelet</name>
    <name type="synonym">Amphioxus</name>
    <dbReference type="NCBI Taxonomy" id="7739"/>
    <lineage>
        <taxon>Eukaryota</taxon>
        <taxon>Metazoa</taxon>
        <taxon>Chordata</taxon>
        <taxon>Cephalochordata</taxon>
        <taxon>Leptocardii</taxon>
        <taxon>Amphioxiformes</taxon>
        <taxon>Branchiostomatidae</taxon>
        <taxon>Branchiostoma</taxon>
    </lineage>
</organism>
<reference evidence="6" key="3">
    <citation type="submission" date="2025-04" db="UniProtKB">
        <authorList>
            <consortium name="RefSeq"/>
        </authorList>
    </citation>
    <scope>IDENTIFICATION</scope>
    <source>
        <strain evidence="6">S238N-H82</strain>
        <tissue evidence="6">Testes</tissue>
    </source>
</reference>
<accession>C3Y8U8</accession>
<dbReference type="InterPro" id="IPR045860">
    <property type="entry name" value="Snake_toxin-like_sf"/>
</dbReference>
<dbReference type="Gene3D" id="2.10.60.10">
    <property type="entry name" value="CD59"/>
    <property type="match status" value="1"/>
</dbReference>
<dbReference type="SUPFAM" id="SSF57302">
    <property type="entry name" value="Snake toxin-like"/>
    <property type="match status" value="1"/>
</dbReference>
<evidence type="ECO:0000313" key="6">
    <source>
        <dbReference type="RefSeq" id="XP_035694733.1"/>
    </source>
</evidence>